<evidence type="ECO:0000259" key="1">
    <source>
        <dbReference type="PROSITE" id="PS51725"/>
    </source>
</evidence>
<dbReference type="RefSeq" id="WP_093388213.1">
    <property type="nucleotide sequence ID" value="NZ_FOTW01000012.1"/>
</dbReference>
<keyword evidence="2" id="KW-0560">Oxidoreductase</keyword>
<keyword evidence="2" id="KW-0503">Monooxygenase</keyword>
<organism evidence="2 3">
    <name type="scientific">Rugamonas rubra</name>
    <dbReference type="NCBI Taxonomy" id="758825"/>
    <lineage>
        <taxon>Bacteria</taxon>
        <taxon>Pseudomonadati</taxon>
        <taxon>Pseudomonadota</taxon>
        <taxon>Betaproteobacteria</taxon>
        <taxon>Burkholderiales</taxon>
        <taxon>Oxalobacteraceae</taxon>
        <taxon>Telluria group</taxon>
        <taxon>Rugamonas</taxon>
    </lineage>
</organism>
<sequence>MIAVIFEVWPQAEHKQQYLDLAAALRPLLAQVDGFISIERFQSLSEPEKLLSLSFFRDEAAVARWRQLEAHGAAQEQGRAVVFRDYRLRVAEVARDYGLHERAQAPQDGRARHA</sequence>
<feature type="domain" description="ABM" evidence="1">
    <location>
        <begin position="2"/>
        <end position="90"/>
    </location>
</feature>
<proteinExistence type="predicted"/>
<reference evidence="2 3" key="1">
    <citation type="submission" date="2016-10" db="EMBL/GenBank/DDBJ databases">
        <authorList>
            <person name="de Groot N.N."/>
        </authorList>
    </citation>
    <scope>NUCLEOTIDE SEQUENCE [LARGE SCALE GENOMIC DNA]</scope>
    <source>
        <strain evidence="2 3">ATCC 43154</strain>
    </source>
</reference>
<dbReference type="Gene3D" id="3.30.70.100">
    <property type="match status" value="1"/>
</dbReference>
<dbReference type="InterPro" id="IPR007138">
    <property type="entry name" value="ABM_dom"/>
</dbReference>
<accession>A0A1I4N125</accession>
<protein>
    <submittedName>
        <fullName evidence="2">Heme-degrading monooxygenase HmoA</fullName>
    </submittedName>
</protein>
<dbReference type="Proteomes" id="UP000199470">
    <property type="component" value="Unassembled WGS sequence"/>
</dbReference>
<dbReference type="PANTHER" id="PTHR37811:SF2">
    <property type="entry name" value="ABM DOMAIN-CONTAINING PROTEIN"/>
    <property type="match status" value="1"/>
</dbReference>
<dbReference type="PROSITE" id="PS51725">
    <property type="entry name" value="ABM"/>
    <property type="match status" value="1"/>
</dbReference>
<evidence type="ECO:0000313" key="2">
    <source>
        <dbReference type="EMBL" id="SFM09294.1"/>
    </source>
</evidence>
<dbReference type="STRING" id="758825.SAMN02982985_02706"/>
<dbReference type="InterPro" id="IPR052936">
    <property type="entry name" value="Jasmonate_Hydroxylase-like"/>
</dbReference>
<dbReference type="OrthoDB" id="9797060at2"/>
<keyword evidence="3" id="KW-1185">Reference proteome</keyword>
<dbReference type="SUPFAM" id="SSF54909">
    <property type="entry name" value="Dimeric alpha+beta barrel"/>
    <property type="match status" value="1"/>
</dbReference>
<name>A0A1I4N125_9BURK</name>
<dbReference type="Pfam" id="PF03992">
    <property type="entry name" value="ABM"/>
    <property type="match status" value="1"/>
</dbReference>
<dbReference type="AlphaFoldDB" id="A0A1I4N125"/>
<dbReference type="EMBL" id="FOTW01000012">
    <property type="protein sequence ID" value="SFM09294.1"/>
    <property type="molecule type" value="Genomic_DNA"/>
</dbReference>
<evidence type="ECO:0000313" key="3">
    <source>
        <dbReference type="Proteomes" id="UP000199470"/>
    </source>
</evidence>
<dbReference type="GO" id="GO:0004497">
    <property type="term" value="F:monooxygenase activity"/>
    <property type="evidence" value="ECO:0007669"/>
    <property type="project" value="UniProtKB-KW"/>
</dbReference>
<dbReference type="InterPro" id="IPR011008">
    <property type="entry name" value="Dimeric_a/b-barrel"/>
</dbReference>
<gene>
    <name evidence="2" type="ORF">SAMN02982985_02706</name>
</gene>
<dbReference type="PANTHER" id="PTHR37811">
    <property type="entry name" value="BLL5343 PROTEIN"/>
    <property type="match status" value="1"/>
</dbReference>